<evidence type="ECO:0000313" key="1">
    <source>
        <dbReference type="EMBL" id="EYU30058.1"/>
    </source>
</evidence>
<dbReference type="AlphaFoldDB" id="A0A022QS07"/>
<proteinExistence type="predicted"/>
<accession>A0A022QS07</accession>
<dbReference type="Proteomes" id="UP000030748">
    <property type="component" value="Unassembled WGS sequence"/>
</dbReference>
<feature type="non-terminal residue" evidence="1">
    <location>
        <position position="1"/>
    </location>
</feature>
<evidence type="ECO:0000313" key="2">
    <source>
        <dbReference type="Proteomes" id="UP000030748"/>
    </source>
</evidence>
<name>A0A022QS07_ERYGU</name>
<gene>
    <name evidence="1" type="ORF">MIMGU_mgv1a0214172mg</name>
</gene>
<protein>
    <submittedName>
        <fullName evidence="1">Uncharacterized protein</fullName>
    </submittedName>
</protein>
<dbReference type="EMBL" id="KI631110">
    <property type="protein sequence ID" value="EYU30058.1"/>
    <property type="molecule type" value="Genomic_DNA"/>
</dbReference>
<reference evidence="1 2" key="1">
    <citation type="journal article" date="2013" name="Proc. Natl. Acad. Sci. U.S.A.">
        <title>Fine-scale variation in meiotic recombination in Mimulus inferred from population shotgun sequencing.</title>
        <authorList>
            <person name="Hellsten U."/>
            <person name="Wright K.M."/>
            <person name="Jenkins J."/>
            <person name="Shu S."/>
            <person name="Yuan Y."/>
            <person name="Wessler S.R."/>
            <person name="Schmutz J."/>
            <person name="Willis J.H."/>
            <person name="Rokhsar D.S."/>
        </authorList>
    </citation>
    <scope>NUCLEOTIDE SEQUENCE [LARGE SCALE GENOMIC DNA]</scope>
    <source>
        <strain evidence="2">cv. DUN x IM62</strain>
    </source>
</reference>
<organism evidence="1 2">
    <name type="scientific">Erythranthe guttata</name>
    <name type="common">Yellow monkey flower</name>
    <name type="synonym">Mimulus guttatus</name>
    <dbReference type="NCBI Taxonomy" id="4155"/>
    <lineage>
        <taxon>Eukaryota</taxon>
        <taxon>Viridiplantae</taxon>
        <taxon>Streptophyta</taxon>
        <taxon>Embryophyta</taxon>
        <taxon>Tracheophyta</taxon>
        <taxon>Spermatophyta</taxon>
        <taxon>Magnoliopsida</taxon>
        <taxon>eudicotyledons</taxon>
        <taxon>Gunneridae</taxon>
        <taxon>Pentapetalae</taxon>
        <taxon>asterids</taxon>
        <taxon>lamiids</taxon>
        <taxon>Lamiales</taxon>
        <taxon>Phrymaceae</taxon>
        <taxon>Erythranthe</taxon>
    </lineage>
</organism>
<sequence length="60" mass="7009">RCALLRRRNSGLRPPPPPALLSRVRIIRCLMPRLLPLQWSVGHKGYRRCCLLQHLQKLAE</sequence>
<keyword evidence="2" id="KW-1185">Reference proteome</keyword>